<gene>
    <name evidence="1" type="ORF">GU926_05715</name>
</gene>
<dbReference type="KEGG" id="nib:GU926_05715"/>
<dbReference type="InterPro" id="IPR036736">
    <property type="entry name" value="ACP-like_sf"/>
</dbReference>
<proteinExistence type="predicted"/>
<dbReference type="Gene3D" id="1.10.1200.10">
    <property type="entry name" value="ACP-like"/>
    <property type="match status" value="1"/>
</dbReference>
<sequence length="83" mass="9767">MDSYTNRLRYDVACLISDLKNLETFQLLRQPHLEKHGLELLDVVDIILEVEKKYGVEITDDLPVFTLDDFAHIIEMQQYRQAS</sequence>
<evidence type="ECO:0000313" key="1">
    <source>
        <dbReference type="EMBL" id="QHL86959.1"/>
    </source>
</evidence>
<keyword evidence="2" id="KW-1185">Reference proteome</keyword>
<dbReference type="EMBL" id="CP047897">
    <property type="protein sequence ID" value="QHL86959.1"/>
    <property type="molecule type" value="Genomic_DNA"/>
</dbReference>
<name>A0A6P1NXN5_9BACT</name>
<dbReference type="Proteomes" id="UP000464214">
    <property type="component" value="Chromosome"/>
</dbReference>
<organism evidence="1 2">
    <name type="scientific">Nibribacter ruber</name>
    <dbReference type="NCBI Taxonomy" id="2698458"/>
    <lineage>
        <taxon>Bacteria</taxon>
        <taxon>Pseudomonadati</taxon>
        <taxon>Bacteroidota</taxon>
        <taxon>Cytophagia</taxon>
        <taxon>Cytophagales</taxon>
        <taxon>Hymenobacteraceae</taxon>
        <taxon>Nibribacter</taxon>
    </lineage>
</organism>
<dbReference type="AlphaFoldDB" id="A0A6P1NXN5"/>
<accession>A0A6P1NXN5</accession>
<protein>
    <submittedName>
        <fullName evidence="1">Acyl carrier protein</fullName>
    </submittedName>
</protein>
<reference evidence="1 2" key="1">
    <citation type="submission" date="2020-01" db="EMBL/GenBank/DDBJ databases">
        <authorList>
            <person name="Kim M."/>
        </authorList>
    </citation>
    <scope>NUCLEOTIDE SEQUENCE [LARGE SCALE GENOMIC DNA]</scope>
    <source>
        <strain evidence="1 2">BT10</strain>
    </source>
</reference>
<dbReference type="RefSeq" id="WP_160689872.1">
    <property type="nucleotide sequence ID" value="NZ_CP047897.1"/>
</dbReference>
<evidence type="ECO:0000313" key="2">
    <source>
        <dbReference type="Proteomes" id="UP000464214"/>
    </source>
</evidence>